<reference evidence="1 2" key="1">
    <citation type="submission" date="2019-05" db="EMBL/GenBank/DDBJ databases">
        <authorList>
            <consortium name="Pathogen Informatics"/>
        </authorList>
    </citation>
    <scope>NUCLEOTIDE SEQUENCE [LARGE SCALE GENOMIC DNA]</scope>
    <source>
        <strain evidence="1 2">NCTC10696</strain>
    </source>
</reference>
<dbReference type="InterPro" id="IPR022172">
    <property type="entry name" value="DUF3703"/>
</dbReference>
<dbReference type="EMBL" id="LR590482">
    <property type="protein sequence ID" value="VTR04667.1"/>
    <property type="molecule type" value="Genomic_DNA"/>
</dbReference>
<protein>
    <submittedName>
        <fullName evidence="1">Protein of uncharacterized function (DUF3703)</fullName>
    </submittedName>
</protein>
<organism evidence="1 2">
    <name type="scientific">Pseudomonas synxantha</name>
    <dbReference type="NCBI Taxonomy" id="47883"/>
    <lineage>
        <taxon>Bacteria</taxon>
        <taxon>Pseudomonadati</taxon>
        <taxon>Pseudomonadota</taxon>
        <taxon>Gammaproteobacteria</taxon>
        <taxon>Pseudomonadales</taxon>
        <taxon>Pseudomonadaceae</taxon>
        <taxon>Pseudomonas</taxon>
    </lineage>
</organism>
<dbReference type="AlphaFoldDB" id="A0AAX3IF31"/>
<dbReference type="Proteomes" id="UP000306562">
    <property type="component" value="Chromosome"/>
</dbReference>
<sequence>MNSELRAAIEMAFQQAEQALAAKEPWRAYPWLERAHILSQRLQCCTYAAIG</sequence>
<gene>
    <name evidence="1" type="ORF">NCTC10696_05127</name>
</gene>
<evidence type="ECO:0000313" key="2">
    <source>
        <dbReference type="Proteomes" id="UP000306562"/>
    </source>
</evidence>
<evidence type="ECO:0000313" key="1">
    <source>
        <dbReference type="EMBL" id="VTR04667.1"/>
    </source>
</evidence>
<accession>A0AAX3IF31</accession>
<dbReference type="Pfam" id="PF12487">
    <property type="entry name" value="DUF3703"/>
    <property type="match status" value="1"/>
</dbReference>
<name>A0AAX3IF31_9PSED</name>
<proteinExistence type="predicted"/>